<organism evidence="3">
    <name type="scientific">Dissoconium aciculare CBS 342.82</name>
    <dbReference type="NCBI Taxonomy" id="1314786"/>
    <lineage>
        <taxon>Eukaryota</taxon>
        <taxon>Fungi</taxon>
        <taxon>Dikarya</taxon>
        <taxon>Ascomycota</taxon>
        <taxon>Pezizomycotina</taxon>
        <taxon>Dothideomycetes</taxon>
        <taxon>Dothideomycetidae</taxon>
        <taxon>Mycosphaerellales</taxon>
        <taxon>Dissoconiaceae</taxon>
        <taxon>Dissoconium</taxon>
    </lineage>
</organism>
<feature type="compositionally biased region" description="Polar residues" evidence="1">
    <location>
        <begin position="12"/>
        <end position="21"/>
    </location>
</feature>
<feature type="region of interest" description="Disordered" evidence="1">
    <location>
        <begin position="68"/>
        <end position="100"/>
    </location>
</feature>
<reference evidence="3" key="2">
    <citation type="submission" date="2020-04" db="EMBL/GenBank/DDBJ databases">
        <authorList>
            <consortium name="NCBI Genome Project"/>
        </authorList>
    </citation>
    <scope>NUCLEOTIDE SEQUENCE</scope>
    <source>
        <strain evidence="3">CBS 342.82</strain>
    </source>
</reference>
<feature type="compositionally biased region" description="Polar residues" evidence="1">
    <location>
        <begin position="154"/>
        <end position="164"/>
    </location>
</feature>
<feature type="compositionally biased region" description="Basic and acidic residues" evidence="1">
    <location>
        <begin position="1"/>
        <end position="11"/>
    </location>
</feature>
<feature type="region of interest" description="Disordered" evidence="1">
    <location>
        <begin position="147"/>
        <end position="176"/>
    </location>
</feature>
<dbReference type="AlphaFoldDB" id="A0A6J3M6E7"/>
<evidence type="ECO:0000256" key="1">
    <source>
        <dbReference type="SAM" id="MobiDB-lite"/>
    </source>
</evidence>
<name>A0A6J3M6E7_9PEZI</name>
<accession>A0A6J3M6E7</accession>
<feature type="region of interest" description="Disordered" evidence="1">
    <location>
        <begin position="1"/>
        <end position="39"/>
    </location>
</feature>
<protein>
    <submittedName>
        <fullName evidence="3">Uncharacterized protein</fullName>
    </submittedName>
</protein>
<feature type="compositionally biased region" description="Basic and acidic residues" evidence="1">
    <location>
        <begin position="23"/>
        <end position="39"/>
    </location>
</feature>
<evidence type="ECO:0000313" key="3">
    <source>
        <dbReference type="RefSeq" id="XP_033460667.1"/>
    </source>
</evidence>
<proteinExistence type="predicted"/>
<feature type="compositionally biased region" description="Basic and acidic residues" evidence="1">
    <location>
        <begin position="72"/>
        <end position="93"/>
    </location>
</feature>
<reference evidence="3" key="3">
    <citation type="submission" date="2025-08" db="UniProtKB">
        <authorList>
            <consortium name="RefSeq"/>
        </authorList>
    </citation>
    <scope>IDENTIFICATION</scope>
    <source>
        <strain evidence="3">CBS 342.82</strain>
    </source>
</reference>
<dbReference type="Proteomes" id="UP000504637">
    <property type="component" value="Unplaced"/>
</dbReference>
<feature type="compositionally biased region" description="Basic residues" evidence="1">
    <location>
        <begin position="167"/>
        <end position="176"/>
    </location>
</feature>
<keyword evidence="2" id="KW-1185">Reference proteome</keyword>
<sequence length="176" mass="19604">MIKRKARDDGVTSRSSVSQKPLTRREHREATTNDDERAAMGHRSIFCEAGGLDDDIGCYVTKDILDQTSSAEHSDRRDEVSGWKSSKDSHETLRPAPLLGPLSTSVTTMFTPTSVDAIRAAPGPCVTLYQRPEIRAVESNFSLPWTRSDIDQEQAATSSVSQDLLSRRNRPHPHRE</sequence>
<dbReference type="RefSeq" id="XP_033460667.1">
    <property type="nucleotide sequence ID" value="XM_033599603.1"/>
</dbReference>
<evidence type="ECO:0000313" key="2">
    <source>
        <dbReference type="Proteomes" id="UP000504637"/>
    </source>
</evidence>
<gene>
    <name evidence="3" type="ORF">K489DRAFT_202182</name>
</gene>
<dbReference type="GeneID" id="54357402"/>
<reference evidence="3" key="1">
    <citation type="submission" date="2020-01" db="EMBL/GenBank/DDBJ databases">
        <authorList>
            <consortium name="DOE Joint Genome Institute"/>
            <person name="Haridas S."/>
            <person name="Albert R."/>
            <person name="Binder M."/>
            <person name="Bloem J."/>
            <person name="Labutti K."/>
            <person name="Salamov A."/>
            <person name="Andreopoulos B."/>
            <person name="Baker S.E."/>
            <person name="Barry K."/>
            <person name="Bills G."/>
            <person name="Bluhm B.H."/>
            <person name="Cannon C."/>
            <person name="Castanera R."/>
            <person name="Culley D.E."/>
            <person name="Daum C."/>
            <person name="Ezra D."/>
            <person name="Gonzalez J.B."/>
            <person name="Henrissat B."/>
            <person name="Kuo A."/>
            <person name="Liang C."/>
            <person name="Lipzen A."/>
            <person name="Lutzoni F."/>
            <person name="Magnuson J."/>
            <person name="Mondo S."/>
            <person name="Nolan M."/>
            <person name="Ohm R."/>
            <person name="Pangilinan J."/>
            <person name="Park H.-J."/>
            <person name="Ramirez L."/>
            <person name="Alfaro M."/>
            <person name="Sun H."/>
            <person name="Tritt A."/>
            <person name="Yoshinaga Y."/>
            <person name="Zwiers L.-H."/>
            <person name="Turgeon B.G."/>
            <person name="Goodwin S.B."/>
            <person name="Spatafora J.W."/>
            <person name="Crous P.W."/>
            <person name="Grigoriev I.V."/>
        </authorList>
    </citation>
    <scope>NUCLEOTIDE SEQUENCE</scope>
    <source>
        <strain evidence="3">CBS 342.82</strain>
    </source>
</reference>